<proteinExistence type="predicted"/>
<dbReference type="EMBL" id="JASOOY020000024">
    <property type="protein sequence ID" value="MEO3717342.1"/>
    <property type="molecule type" value="Genomic_DNA"/>
</dbReference>
<keyword evidence="4" id="KW-0808">Transferase</keyword>
<dbReference type="PANTHER" id="PTHR37312">
    <property type="entry name" value="MEMBRANE-BOUND ACYLTRANSFERASE YKRP-RELATED"/>
    <property type="match status" value="1"/>
</dbReference>
<feature type="domain" description="Acyltransferase 3" evidence="3">
    <location>
        <begin position="26"/>
        <end position="341"/>
    </location>
</feature>
<reference evidence="4" key="1">
    <citation type="submission" date="2023-05" db="EMBL/GenBank/DDBJ databases">
        <authorList>
            <person name="Du J."/>
        </authorList>
    </citation>
    <scope>NUCLEOTIDE SEQUENCE</scope>
    <source>
        <strain evidence="4">UMB1064</strain>
    </source>
</reference>
<feature type="transmembrane region" description="Helical" evidence="2">
    <location>
        <begin position="97"/>
        <end position="118"/>
    </location>
</feature>
<keyword evidence="4" id="KW-0012">Acyltransferase</keyword>
<dbReference type="AlphaFoldDB" id="A0AAW9SUA1"/>
<feature type="compositionally biased region" description="Basic and acidic residues" evidence="1">
    <location>
        <begin position="387"/>
        <end position="398"/>
    </location>
</feature>
<feature type="transmembrane region" description="Helical" evidence="2">
    <location>
        <begin position="25"/>
        <end position="46"/>
    </location>
</feature>
<organism evidence="4 5">
    <name type="scientific">Corynebacterium amycolatum</name>
    <dbReference type="NCBI Taxonomy" id="43765"/>
    <lineage>
        <taxon>Bacteria</taxon>
        <taxon>Bacillati</taxon>
        <taxon>Actinomycetota</taxon>
        <taxon>Actinomycetes</taxon>
        <taxon>Mycobacteriales</taxon>
        <taxon>Corynebacteriaceae</taxon>
        <taxon>Corynebacterium</taxon>
    </lineage>
</organism>
<keyword evidence="2" id="KW-1133">Transmembrane helix</keyword>
<feature type="transmembrane region" description="Helical" evidence="2">
    <location>
        <begin position="301"/>
        <end position="320"/>
    </location>
</feature>
<evidence type="ECO:0000313" key="5">
    <source>
        <dbReference type="Proteomes" id="UP001223646"/>
    </source>
</evidence>
<feature type="transmembrane region" description="Helical" evidence="2">
    <location>
        <begin position="332"/>
        <end position="358"/>
    </location>
</feature>
<name>A0AAW9SUA1_CORAY</name>
<sequence length="398" mass="44399">MSPTAAPVAAETKAKRHKSAPKQRVGWVDAAKGLCILLVVLGHAITELQAHGYYTAQWAGINFFLGPIRMPLFFLLSGLFAGKALKESWHKLANRRIWVMVYLYVIWVPLRDFVLFLMPYTHVDADGIVSPPPITDHSAWGPRIYNTLHAGIEPTSYLWFLWALALFAILTRAFRWVHPVIQLIVSGLISAWAPFASSSWSWDFVSKMLFFYVLGMYGAPWIFRMAQRRSGLSLLVTLTAFLSVAIWVQATYASFNEGNVGFTRVYLSTTGALAAINVMAMLQNTRLVVPFEKVGGRTLPIFLMHIPMLVVVMIICDLILPKDPHLVIMTPLVAIIAAMLCLGLHRLLLAIGAGWLFVRPAWVVRMTTPGQRALQHSQNLPSQPEGEALRQPKSEPAS</sequence>
<evidence type="ECO:0000256" key="2">
    <source>
        <dbReference type="SAM" id="Phobius"/>
    </source>
</evidence>
<evidence type="ECO:0000259" key="3">
    <source>
        <dbReference type="Pfam" id="PF01757"/>
    </source>
</evidence>
<dbReference type="RefSeq" id="WP_070439166.1">
    <property type="nucleotide sequence ID" value="NZ_JASOMP010000003.1"/>
</dbReference>
<feature type="transmembrane region" description="Helical" evidence="2">
    <location>
        <begin position="58"/>
        <end position="85"/>
    </location>
</feature>
<dbReference type="InterPro" id="IPR052734">
    <property type="entry name" value="Nod_factor_acetyltransferase"/>
</dbReference>
<dbReference type="GO" id="GO:0016747">
    <property type="term" value="F:acyltransferase activity, transferring groups other than amino-acyl groups"/>
    <property type="evidence" value="ECO:0007669"/>
    <property type="project" value="InterPro"/>
</dbReference>
<keyword evidence="2" id="KW-0812">Transmembrane</keyword>
<keyword evidence="2" id="KW-0472">Membrane</keyword>
<feature type="transmembrane region" description="Helical" evidence="2">
    <location>
        <begin position="180"/>
        <end position="198"/>
    </location>
</feature>
<feature type="transmembrane region" description="Helical" evidence="2">
    <location>
        <begin position="261"/>
        <end position="280"/>
    </location>
</feature>
<dbReference type="Pfam" id="PF01757">
    <property type="entry name" value="Acyl_transf_3"/>
    <property type="match status" value="1"/>
</dbReference>
<dbReference type="Proteomes" id="UP001223646">
    <property type="component" value="Unassembled WGS sequence"/>
</dbReference>
<dbReference type="InterPro" id="IPR002656">
    <property type="entry name" value="Acyl_transf_3_dom"/>
</dbReference>
<dbReference type="PANTHER" id="PTHR37312:SF1">
    <property type="entry name" value="MEMBRANE-BOUND ACYLTRANSFERASE YKRP-RELATED"/>
    <property type="match status" value="1"/>
</dbReference>
<feature type="transmembrane region" description="Helical" evidence="2">
    <location>
        <begin position="204"/>
        <end position="223"/>
    </location>
</feature>
<reference evidence="4" key="2">
    <citation type="submission" date="2024-05" db="EMBL/GenBank/DDBJ databases">
        <authorList>
            <person name="Wolfe A."/>
        </authorList>
    </citation>
    <scope>NUCLEOTIDE SEQUENCE</scope>
    <source>
        <strain evidence="4">UMB1064</strain>
    </source>
</reference>
<accession>A0AAW9SUA1</accession>
<evidence type="ECO:0000313" key="4">
    <source>
        <dbReference type="EMBL" id="MEO3717342.1"/>
    </source>
</evidence>
<evidence type="ECO:0000256" key="1">
    <source>
        <dbReference type="SAM" id="MobiDB-lite"/>
    </source>
</evidence>
<feature type="transmembrane region" description="Helical" evidence="2">
    <location>
        <begin position="156"/>
        <end position="173"/>
    </location>
</feature>
<comment type="caution">
    <text evidence="4">The sequence shown here is derived from an EMBL/GenBank/DDBJ whole genome shotgun (WGS) entry which is preliminary data.</text>
</comment>
<protein>
    <submittedName>
        <fullName evidence="4">Acyltransferase family protein</fullName>
    </submittedName>
</protein>
<gene>
    <name evidence="4" type="ORF">QP460_007060</name>
</gene>
<feature type="transmembrane region" description="Helical" evidence="2">
    <location>
        <begin position="235"/>
        <end position="255"/>
    </location>
</feature>
<feature type="region of interest" description="Disordered" evidence="1">
    <location>
        <begin position="374"/>
        <end position="398"/>
    </location>
</feature>